<evidence type="ECO:0000313" key="3">
    <source>
        <dbReference type="Proteomes" id="UP000294933"/>
    </source>
</evidence>
<dbReference type="AlphaFoldDB" id="A0A4Y7QF76"/>
<organism evidence="2 3">
    <name type="scientific">Rickenella mellea</name>
    <dbReference type="NCBI Taxonomy" id="50990"/>
    <lineage>
        <taxon>Eukaryota</taxon>
        <taxon>Fungi</taxon>
        <taxon>Dikarya</taxon>
        <taxon>Basidiomycota</taxon>
        <taxon>Agaricomycotina</taxon>
        <taxon>Agaricomycetes</taxon>
        <taxon>Hymenochaetales</taxon>
        <taxon>Rickenellaceae</taxon>
        <taxon>Rickenella</taxon>
    </lineage>
</organism>
<name>A0A4Y7QF76_9AGAM</name>
<gene>
    <name evidence="2" type="ORF">BD410DRAFT_784402</name>
</gene>
<dbReference type="Proteomes" id="UP000294933">
    <property type="component" value="Unassembled WGS sequence"/>
</dbReference>
<accession>A0A4Y7QF76</accession>
<reference evidence="2 3" key="1">
    <citation type="submission" date="2018-06" db="EMBL/GenBank/DDBJ databases">
        <title>A transcriptomic atlas of mushroom development highlights an independent origin of complex multicellularity.</title>
        <authorList>
            <consortium name="DOE Joint Genome Institute"/>
            <person name="Krizsan K."/>
            <person name="Almasi E."/>
            <person name="Merenyi Z."/>
            <person name="Sahu N."/>
            <person name="Viragh M."/>
            <person name="Koszo T."/>
            <person name="Mondo S."/>
            <person name="Kiss B."/>
            <person name="Balint B."/>
            <person name="Kues U."/>
            <person name="Barry K."/>
            <person name="Hegedus J.C."/>
            <person name="Henrissat B."/>
            <person name="Johnson J."/>
            <person name="Lipzen A."/>
            <person name="Ohm R."/>
            <person name="Nagy I."/>
            <person name="Pangilinan J."/>
            <person name="Yan J."/>
            <person name="Xiong Y."/>
            <person name="Grigoriev I.V."/>
            <person name="Hibbett D.S."/>
            <person name="Nagy L.G."/>
        </authorList>
    </citation>
    <scope>NUCLEOTIDE SEQUENCE [LARGE SCALE GENOMIC DNA]</scope>
    <source>
        <strain evidence="2 3">SZMC22713</strain>
    </source>
</reference>
<protein>
    <submittedName>
        <fullName evidence="2">Uncharacterized protein</fullName>
    </submittedName>
</protein>
<evidence type="ECO:0000256" key="1">
    <source>
        <dbReference type="SAM" id="MobiDB-lite"/>
    </source>
</evidence>
<feature type="region of interest" description="Disordered" evidence="1">
    <location>
        <begin position="1"/>
        <end position="121"/>
    </location>
</feature>
<dbReference type="EMBL" id="ML170162">
    <property type="protein sequence ID" value="TDL26304.1"/>
    <property type="molecule type" value="Genomic_DNA"/>
</dbReference>
<proteinExistence type="predicted"/>
<dbReference type="VEuPathDB" id="FungiDB:BD410DRAFT_784402"/>
<sequence length="121" mass="13111">MQDLAPPPPPLIPLPMEGIVPPPVPRDLQVVANLPTPDGSDKVDLNPSDSYPRVPKRNNASLLTGVLDSPPPSAPQGRPSPTQEQRTAEWSSTQQHYPPASSKRRRKNEEPGASSDSRKPE</sequence>
<feature type="compositionally biased region" description="Pro residues" evidence="1">
    <location>
        <begin position="1"/>
        <end position="13"/>
    </location>
</feature>
<feature type="compositionally biased region" description="Polar residues" evidence="1">
    <location>
        <begin position="82"/>
        <end position="96"/>
    </location>
</feature>
<keyword evidence="3" id="KW-1185">Reference proteome</keyword>
<evidence type="ECO:0000313" key="2">
    <source>
        <dbReference type="EMBL" id="TDL26304.1"/>
    </source>
</evidence>